<evidence type="ECO:0000313" key="2">
    <source>
        <dbReference type="EMBL" id="GAA5106433.1"/>
    </source>
</evidence>
<proteinExistence type="predicted"/>
<evidence type="ECO:0000259" key="1">
    <source>
        <dbReference type="Pfam" id="PF21130"/>
    </source>
</evidence>
<feature type="domain" description="tRNA-modifying protein YgfZ-like beta-barrel" evidence="1">
    <location>
        <begin position="232"/>
        <end position="297"/>
    </location>
</feature>
<dbReference type="NCBIfam" id="NF007110">
    <property type="entry name" value="PRK09559.1"/>
    <property type="match status" value="1"/>
</dbReference>
<dbReference type="SUPFAM" id="SSF103025">
    <property type="entry name" value="Folate-binding domain"/>
    <property type="match status" value="1"/>
</dbReference>
<dbReference type="RefSeq" id="WP_345488710.1">
    <property type="nucleotide sequence ID" value="NZ_BAABHY010000001.1"/>
</dbReference>
<protein>
    <submittedName>
        <fullName evidence="2">tRNA-modifying protein YgfZ</fullName>
    </submittedName>
</protein>
<dbReference type="PANTHER" id="PTHR22602">
    <property type="entry name" value="TRANSFERASE CAF17, MITOCHONDRIAL-RELATED"/>
    <property type="match status" value="1"/>
</dbReference>
<dbReference type="SUPFAM" id="SSF101790">
    <property type="entry name" value="Aminomethyltransferase beta-barrel domain"/>
    <property type="match status" value="1"/>
</dbReference>
<dbReference type="Proteomes" id="UP001500171">
    <property type="component" value="Unassembled WGS sequence"/>
</dbReference>
<comment type="caution">
    <text evidence="2">The sequence shown here is derived from an EMBL/GenBank/DDBJ whole genome shotgun (WGS) entry which is preliminary data.</text>
</comment>
<reference evidence="3" key="1">
    <citation type="journal article" date="2019" name="Int. J. Syst. Evol. Microbiol.">
        <title>The Global Catalogue of Microorganisms (GCM) 10K type strain sequencing project: providing services to taxonomists for standard genome sequencing and annotation.</title>
        <authorList>
            <consortium name="The Broad Institute Genomics Platform"/>
            <consortium name="The Broad Institute Genome Sequencing Center for Infectious Disease"/>
            <person name="Wu L."/>
            <person name="Ma J."/>
        </authorList>
    </citation>
    <scope>NUCLEOTIDE SEQUENCE [LARGE SCALE GENOMIC DNA]</scope>
    <source>
        <strain evidence="3">JCM 18050</strain>
    </source>
</reference>
<dbReference type="Pfam" id="PF21130">
    <property type="entry name" value="YgfZ_barrel"/>
    <property type="match status" value="1"/>
</dbReference>
<dbReference type="EMBL" id="BAABHY010000001">
    <property type="protein sequence ID" value="GAA5106433.1"/>
    <property type="molecule type" value="Genomic_DNA"/>
</dbReference>
<dbReference type="PIRSF" id="PIRSF006487">
    <property type="entry name" value="GcvT"/>
    <property type="match status" value="1"/>
</dbReference>
<evidence type="ECO:0000313" key="3">
    <source>
        <dbReference type="Proteomes" id="UP001500171"/>
    </source>
</evidence>
<dbReference type="InterPro" id="IPR048451">
    <property type="entry name" value="YgfZ_barrel"/>
</dbReference>
<dbReference type="Gene3D" id="3.30.70.1630">
    <property type="match status" value="1"/>
</dbReference>
<dbReference type="NCBIfam" id="TIGR03317">
    <property type="entry name" value="ygfZ_signature"/>
    <property type="match status" value="1"/>
</dbReference>
<sequence length="314" mass="35718">MLYTSQSLPLCQTTLDDWQLIKITGADSIKFLQGQLTSDLTKLTEQNFVFSAQCDPKGKVWSNMIFFKRGDDIYYLERKSIVETQLKELKKYAIFSKVQFDIETHLIPFGIMGNDTTDGLTRISALFESGQNCITVNHLTYLKITFPTTRYLVIASADDITAHCAEMPDLVENSQQWAILDMEAHYPIIDLPVSNQYLPQAFNLQNFDAISFDKGCYCGQEMVARAQYRGINKRALYLLIGHTSQLPQIGDTLEQQIGENWRETGCVLAAIRLNEHTVWIQAILNNDLEDNTKFRVKGIADSQFIIQANASHHD</sequence>
<accession>A0ABP9N0Z7</accession>
<name>A0ABP9N0Z7_9GAMM</name>
<dbReference type="InterPro" id="IPR029043">
    <property type="entry name" value="GcvT/YgfZ_C"/>
</dbReference>
<dbReference type="Gene3D" id="3.30.70.1400">
    <property type="entry name" value="Aminomethyltransferase beta-barrel domains"/>
    <property type="match status" value="1"/>
</dbReference>
<gene>
    <name evidence="2" type="primary">ygfZ</name>
    <name evidence="2" type="ORF">GCM10023211_06270</name>
</gene>
<dbReference type="InterPro" id="IPR045179">
    <property type="entry name" value="YgfZ/GcvT"/>
</dbReference>
<dbReference type="PANTHER" id="PTHR22602:SF0">
    <property type="entry name" value="TRANSFERASE CAF17, MITOCHONDRIAL-RELATED"/>
    <property type="match status" value="1"/>
</dbReference>
<dbReference type="InterPro" id="IPR017703">
    <property type="entry name" value="YgfZ/GCV_T_CS"/>
</dbReference>
<keyword evidence="3" id="KW-1185">Reference proteome</keyword>
<organism evidence="2 3">
    <name type="scientific">Orbus sasakiae</name>
    <dbReference type="NCBI Taxonomy" id="1078475"/>
    <lineage>
        <taxon>Bacteria</taxon>
        <taxon>Pseudomonadati</taxon>
        <taxon>Pseudomonadota</taxon>
        <taxon>Gammaproteobacteria</taxon>
        <taxon>Orbales</taxon>
        <taxon>Orbaceae</taxon>
        <taxon>Orbus</taxon>
    </lineage>
</organism>
<dbReference type="Gene3D" id="2.40.30.160">
    <property type="match status" value="1"/>
</dbReference>